<dbReference type="EMBL" id="LWMV01000022">
    <property type="protein sequence ID" value="KZX15931.1"/>
    <property type="molecule type" value="Genomic_DNA"/>
</dbReference>
<dbReference type="InterPro" id="IPR016181">
    <property type="entry name" value="Acyl_CoA_acyltransferase"/>
</dbReference>
<evidence type="ECO:0000313" key="2">
    <source>
        <dbReference type="EMBL" id="KZX15931.1"/>
    </source>
</evidence>
<protein>
    <submittedName>
        <fullName evidence="2">Putative N-acetyltransferase YvbK</fullName>
        <ecNumber evidence="2">2.3.1.-</ecNumber>
    </submittedName>
</protein>
<proteinExistence type="predicted"/>
<dbReference type="AlphaFoldDB" id="A0A166DTA4"/>
<evidence type="ECO:0000259" key="1">
    <source>
        <dbReference type="PROSITE" id="PS51186"/>
    </source>
</evidence>
<dbReference type="STRING" id="49547.MBCUR_01760"/>
<dbReference type="PROSITE" id="PS51186">
    <property type="entry name" value="GNAT"/>
    <property type="match status" value="1"/>
</dbReference>
<dbReference type="PATRIC" id="fig|49547.3.peg.184"/>
<name>A0A166DTA4_9EURY</name>
<keyword evidence="3" id="KW-1185">Reference proteome</keyword>
<gene>
    <name evidence="2" type="primary">yvbK</name>
    <name evidence="2" type="ORF">MBCUR_01760</name>
</gene>
<comment type="caution">
    <text evidence="2">The sequence shown here is derived from an EMBL/GenBank/DDBJ whole genome shotgun (WGS) entry which is preliminary data.</text>
</comment>
<dbReference type="InterPro" id="IPR000182">
    <property type="entry name" value="GNAT_dom"/>
</dbReference>
<accession>A0A166DTA4</accession>
<dbReference type="EC" id="2.3.1.-" evidence="2"/>
<dbReference type="GO" id="GO:0016747">
    <property type="term" value="F:acyltransferase activity, transferring groups other than amino-acyl groups"/>
    <property type="evidence" value="ECO:0007669"/>
    <property type="project" value="InterPro"/>
</dbReference>
<feature type="domain" description="N-acetyltransferase" evidence="1">
    <location>
        <begin position="1"/>
        <end position="148"/>
    </location>
</feature>
<keyword evidence="2" id="KW-0012">Acyltransferase</keyword>
<dbReference type="Pfam" id="PF13508">
    <property type="entry name" value="Acetyltransf_7"/>
    <property type="match status" value="1"/>
</dbReference>
<dbReference type="SUPFAM" id="SSF55729">
    <property type="entry name" value="Acyl-CoA N-acyltransferases (Nat)"/>
    <property type="match status" value="1"/>
</dbReference>
<dbReference type="Gene3D" id="3.40.630.30">
    <property type="match status" value="1"/>
</dbReference>
<evidence type="ECO:0000313" key="3">
    <source>
        <dbReference type="Proteomes" id="UP000077245"/>
    </source>
</evidence>
<dbReference type="RefSeq" id="WP_067089026.1">
    <property type="nucleotide sequence ID" value="NZ_LWMV01000022.1"/>
</dbReference>
<organism evidence="2 3">
    <name type="scientific">Methanobrevibacter curvatus</name>
    <dbReference type="NCBI Taxonomy" id="49547"/>
    <lineage>
        <taxon>Archaea</taxon>
        <taxon>Methanobacteriati</taxon>
        <taxon>Methanobacteriota</taxon>
        <taxon>Methanomada group</taxon>
        <taxon>Methanobacteria</taxon>
        <taxon>Methanobacteriales</taxon>
        <taxon>Methanobacteriaceae</taxon>
        <taxon>Methanobrevibacter</taxon>
    </lineage>
</organism>
<sequence length="148" mass="17596">MEIKEIIHNKEKYMDILLLGDEQESMIYKYLFRGHLYALYDDDLKTVCLATNESGTICEIKNLATYEKYQGNGYGHYMVKYIVEKYKNICKTLLVGTGEDEKTINFYKKCGFEYSHKIKDFFVNNYDHKIIENGNELKDMIYLKIEFD</sequence>
<dbReference type="OrthoDB" id="110201at2157"/>
<keyword evidence="2" id="KW-0808">Transferase</keyword>
<reference evidence="2 3" key="1">
    <citation type="submission" date="2016-04" db="EMBL/GenBank/DDBJ databases">
        <title>Genome sequence of Methanobrevibacter curvatus DSM 11111.</title>
        <authorList>
            <person name="Poehlein A."/>
            <person name="Seedorf H."/>
            <person name="Daniel R."/>
        </authorList>
    </citation>
    <scope>NUCLEOTIDE SEQUENCE [LARGE SCALE GENOMIC DNA]</scope>
    <source>
        <strain evidence="2 3">DSM 11111</strain>
    </source>
</reference>
<dbReference type="Proteomes" id="UP000077245">
    <property type="component" value="Unassembled WGS sequence"/>
</dbReference>